<dbReference type="InterPro" id="IPR000073">
    <property type="entry name" value="AB_hydrolase_1"/>
</dbReference>
<dbReference type="PANTHER" id="PTHR46118:SF4">
    <property type="entry name" value="PROTEIN ABHD11"/>
    <property type="match status" value="1"/>
</dbReference>
<comment type="subcellular location">
    <subcellularLocation>
        <location evidence="12">Endomembrane system</location>
        <topology evidence="12">Lipid-anchor</topology>
        <orientation evidence="12">Cytoplasmic side</orientation>
    </subcellularLocation>
</comment>
<dbReference type="SMART" id="SM00175">
    <property type="entry name" value="RAB"/>
    <property type="match status" value="1"/>
</dbReference>
<dbReference type="EMBL" id="MNUE01000003">
    <property type="protein sequence ID" value="OJD38873.1"/>
    <property type="molecule type" value="Genomic_DNA"/>
</dbReference>
<keyword evidence="4" id="KW-0547">Nucleotide-binding</keyword>
<dbReference type="GeneID" id="31014501"/>
<dbReference type="InterPro" id="IPR029058">
    <property type="entry name" value="AB_hydrolase_fold"/>
</dbReference>
<evidence type="ECO:0000256" key="3">
    <source>
        <dbReference type="ARBA" id="ARBA00022723"/>
    </source>
</evidence>
<evidence type="ECO:0000256" key="6">
    <source>
        <dbReference type="ARBA" id="ARBA00022842"/>
    </source>
</evidence>
<gene>
    <name evidence="15" type="ORF">BKCO1_300077</name>
</gene>
<evidence type="ECO:0000256" key="13">
    <source>
        <dbReference type="ARBA" id="ARBA00049117"/>
    </source>
</evidence>
<keyword evidence="5 15" id="KW-0378">Hydrolase</keyword>
<name>A0A1J9REP7_9PEZI</name>
<dbReference type="GO" id="GO:0005525">
    <property type="term" value="F:GTP binding"/>
    <property type="evidence" value="ECO:0007669"/>
    <property type="project" value="UniProtKB-KW"/>
</dbReference>
<comment type="catalytic activity">
    <reaction evidence="13">
        <text>GTP + H2O = GDP + phosphate + H(+)</text>
        <dbReference type="Rhea" id="RHEA:19669"/>
        <dbReference type="ChEBI" id="CHEBI:15377"/>
        <dbReference type="ChEBI" id="CHEBI:15378"/>
        <dbReference type="ChEBI" id="CHEBI:37565"/>
        <dbReference type="ChEBI" id="CHEBI:43474"/>
        <dbReference type="ChEBI" id="CHEBI:58189"/>
    </reaction>
    <physiologicalReaction direction="left-to-right" evidence="13">
        <dbReference type="Rhea" id="RHEA:19670"/>
    </physiologicalReaction>
</comment>
<dbReference type="SMART" id="SM00174">
    <property type="entry name" value="RHO"/>
    <property type="match status" value="1"/>
</dbReference>
<comment type="similarity">
    <text evidence="1">Belongs to the AB hydrolase superfamily.</text>
</comment>
<evidence type="ECO:0000256" key="1">
    <source>
        <dbReference type="ARBA" id="ARBA00008645"/>
    </source>
</evidence>
<evidence type="ECO:0000256" key="7">
    <source>
        <dbReference type="ARBA" id="ARBA00023134"/>
    </source>
</evidence>
<feature type="domain" description="AB hydrolase-1" evidence="14">
    <location>
        <begin position="351"/>
        <end position="452"/>
    </location>
</feature>
<dbReference type="SMART" id="SM00173">
    <property type="entry name" value="RAS"/>
    <property type="match status" value="1"/>
</dbReference>
<evidence type="ECO:0000256" key="9">
    <source>
        <dbReference type="ARBA" id="ARBA00023288"/>
    </source>
</evidence>
<dbReference type="NCBIfam" id="TIGR00231">
    <property type="entry name" value="small_GTP"/>
    <property type="match status" value="1"/>
</dbReference>
<evidence type="ECO:0000313" key="15">
    <source>
        <dbReference type="EMBL" id="OJD38873.1"/>
    </source>
</evidence>
<keyword evidence="2" id="KW-0488">Methylation</keyword>
<comment type="similarity">
    <text evidence="11">Belongs to the small GTPase superfamily. Rheb family.</text>
</comment>
<dbReference type="CDD" id="cd04137">
    <property type="entry name" value="RheB"/>
    <property type="match status" value="1"/>
</dbReference>
<dbReference type="STRING" id="236234.A0A1J9REP7"/>
<keyword evidence="10" id="KW-0636">Prenylation</keyword>
<dbReference type="RefSeq" id="XP_020134484.1">
    <property type="nucleotide sequence ID" value="XM_020274240.1"/>
</dbReference>
<evidence type="ECO:0000256" key="11">
    <source>
        <dbReference type="ARBA" id="ARBA00037969"/>
    </source>
</evidence>
<dbReference type="InterPro" id="IPR027417">
    <property type="entry name" value="P-loop_NTPase"/>
</dbReference>
<organism evidence="15 16">
    <name type="scientific">Diplodia corticola</name>
    <dbReference type="NCBI Taxonomy" id="236234"/>
    <lineage>
        <taxon>Eukaryota</taxon>
        <taxon>Fungi</taxon>
        <taxon>Dikarya</taxon>
        <taxon>Ascomycota</taxon>
        <taxon>Pezizomycotina</taxon>
        <taxon>Dothideomycetes</taxon>
        <taxon>Dothideomycetes incertae sedis</taxon>
        <taxon>Botryosphaeriales</taxon>
        <taxon>Botryosphaeriaceae</taxon>
        <taxon>Diplodia</taxon>
    </lineage>
</organism>
<keyword evidence="3" id="KW-0479">Metal-binding</keyword>
<dbReference type="InterPro" id="IPR005225">
    <property type="entry name" value="Small_GTP-bd"/>
</dbReference>
<dbReference type="AlphaFoldDB" id="A0A1J9REP7"/>
<evidence type="ECO:0000256" key="4">
    <source>
        <dbReference type="ARBA" id="ARBA00022741"/>
    </source>
</evidence>
<protein>
    <submittedName>
        <fullName evidence="15">Abhydrolase domain-containing protein</fullName>
    </submittedName>
</protein>
<evidence type="ECO:0000313" key="16">
    <source>
        <dbReference type="Proteomes" id="UP000183809"/>
    </source>
</evidence>
<proteinExistence type="inferred from homology"/>
<dbReference type="OrthoDB" id="8119704at2759"/>
<comment type="caution">
    <text evidence="15">The sequence shown here is derived from an EMBL/GenBank/DDBJ whole genome shotgun (WGS) entry which is preliminary data.</text>
</comment>
<dbReference type="Pfam" id="PF00071">
    <property type="entry name" value="Ras"/>
    <property type="match status" value="1"/>
</dbReference>
<sequence>MPAPPKQRKIAIVGSRSVGKSSLTVQFVDGHFVESYYPTIENTFSKVIRYKSQDYACEIIDTAGQDEYSILNSKHFIGIHGYMIVYSVASKQTFEMARIIRDKILNHLGTEWVPLVIVGNKSDLRPEQRQVTAEQGKALAEEFKCAWTEASARYNENVSRAFDHMIGEIEKSQNPGEAPAGGKCTVIGVGRTGIGDIWSFAWIVQHWLERRLSAPSWLRELQRRNSQATVRTVGVALSHLDAVQVGGKGLEKGWNMATHPPSHPASHSTAMHPFCRPNDFPGKALASRKKHCQQPLAMFTTRAAAPLRLARHATIRPFSTSRPLARLDLSYDLHEPPKSQGSSTTVSENAPIIILHGLFGSKRNNRSISKQLSRDLNRPIYAVDLRNHGDSPHDPRHDYTALAEDMEGFIEHHRLSGSTLIGHSMGAKTVMAVALRRPELVRDLIPVDNAPVDAALKSDFAQYMKGMKKVDAARPKKQSDADAILKPFVEDIGVRMFLLSNLVRAPGNDHLQFKIPVGYLANALDNMADFPFTNPDETRFSKPTLFIRGTKSHYVPDETIPIIGRFFPLFKMKDVESGHWVVSENPEGFRQAVLEFLQDQE</sequence>
<keyword evidence="6" id="KW-0460">Magnesium</keyword>
<dbReference type="PROSITE" id="PS51421">
    <property type="entry name" value="RAS"/>
    <property type="match status" value="1"/>
</dbReference>
<dbReference type="InterPro" id="IPR001806">
    <property type="entry name" value="Small_GTPase"/>
</dbReference>
<dbReference type="GO" id="GO:0003924">
    <property type="term" value="F:GTPase activity"/>
    <property type="evidence" value="ECO:0007669"/>
    <property type="project" value="InterPro"/>
</dbReference>
<evidence type="ECO:0000259" key="14">
    <source>
        <dbReference type="Pfam" id="PF00561"/>
    </source>
</evidence>
<dbReference type="PROSITE" id="PS51420">
    <property type="entry name" value="RHO"/>
    <property type="match status" value="1"/>
</dbReference>
<keyword evidence="9" id="KW-0449">Lipoprotein</keyword>
<dbReference type="Proteomes" id="UP000183809">
    <property type="component" value="Unassembled WGS sequence"/>
</dbReference>
<evidence type="ECO:0000256" key="2">
    <source>
        <dbReference type="ARBA" id="ARBA00022481"/>
    </source>
</evidence>
<evidence type="ECO:0000256" key="5">
    <source>
        <dbReference type="ARBA" id="ARBA00022801"/>
    </source>
</evidence>
<keyword evidence="7" id="KW-0342">GTP-binding</keyword>
<dbReference type="ESTHER" id="9pezi-a0a1j9rep7">
    <property type="family name" value="ABHD11-Acetyl_transferase"/>
</dbReference>
<dbReference type="Gene3D" id="3.40.50.300">
    <property type="entry name" value="P-loop containing nucleotide triphosphate hydrolases"/>
    <property type="match status" value="1"/>
</dbReference>
<dbReference type="SUPFAM" id="SSF53474">
    <property type="entry name" value="alpha/beta-Hydrolases"/>
    <property type="match status" value="1"/>
</dbReference>
<dbReference type="FunFam" id="3.40.50.1820:FF:000039">
    <property type="entry name" value="Esterase ybfF"/>
    <property type="match status" value="1"/>
</dbReference>
<dbReference type="PANTHER" id="PTHR46118">
    <property type="entry name" value="PROTEIN ABHD11"/>
    <property type="match status" value="1"/>
</dbReference>
<dbReference type="GO" id="GO:0012505">
    <property type="term" value="C:endomembrane system"/>
    <property type="evidence" value="ECO:0007669"/>
    <property type="project" value="UniProtKB-SubCell"/>
</dbReference>
<accession>A0A1J9REP7</accession>
<evidence type="ECO:0000256" key="8">
    <source>
        <dbReference type="ARBA" id="ARBA00023136"/>
    </source>
</evidence>
<reference evidence="15 16" key="1">
    <citation type="submission" date="2016-10" db="EMBL/GenBank/DDBJ databases">
        <title>Proteomics and genomics reveal pathogen-plant mechanisms compatible with a hemibiotrophic lifestyle of Diplodia corticola.</title>
        <authorList>
            <person name="Fernandes I."/>
            <person name="De Jonge R."/>
            <person name="Van De Peer Y."/>
            <person name="Devreese B."/>
            <person name="Alves A."/>
            <person name="Esteves A.C."/>
        </authorList>
    </citation>
    <scope>NUCLEOTIDE SEQUENCE [LARGE SCALE GENOMIC DNA]</scope>
    <source>
        <strain evidence="15 16">CBS 112549</strain>
    </source>
</reference>
<dbReference type="SUPFAM" id="SSF52540">
    <property type="entry name" value="P-loop containing nucleoside triphosphate hydrolases"/>
    <property type="match status" value="1"/>
</dbReference>
<dbReference type="PRINTS" id="PR00449">
    <property type="entry name" value="RASTRNSFRMNG"/>
</dbReference>
<evidence type="ECO:0000256" key="10">
    <source>
        <dbReference type="ARBA" id="ARBA00023289"/>
    </source>
</evidence>
<dbReference type="Gene3D" id="3.40.50.1820">
    <property type="entry name" value="alpha/beta hydrolase"/>
    <property type="match status" value="1"/>
</dbReference>
<dbReference type="GO" id="GO:0046872">
    <property type="term" value="F:metal ion binding"/>
    <property type="evidence" value="ECO:0007669"/>
    <property type="project" value="UniProtKB-KW"/>
</dbReference>
<dbReference type="PROSITE" id="PS51419">
    <property type="entry name" value="RAB"/>
    <property type="match status" value="1"/>
</dbReference>
<keyword evidence="8" id="KW-0472">Membrane</keyword>
<keyword evidence="16" id="KW-1185">Reference proteome</keyword>
<dbReference type="GO" id="GO:0052689">
    <property type="term" value="F:carboxylic ester hydrolase activity"/>
    <property type="evidence" value="ECO:0007669"/>
    <property type="project" value="TreeGrafter"/>
</dbReference>
<dbReference type="GO" id="GO:0005739">
    <property type="term" value="C:mitochondrion"/>
    <property type="evidence" value="ECO:0007669"/>
    <property type="project" value="TreeGrafter"/>
</dbReference>
<dbReference type="FunFam" id="3.40.50.300:FF:000273">
    <property type="entry name" value="GTP-binding protein Rheb homolog"/>
    <property type="match status" value="1"/>
</dbReference>
<evidence type="ECO:0000256" key="12">
    <source>
        <dbReference type="ARBA" id="ARBA00046278"/>
    </source>
</evidence>
<dbReference type="Pfam" id="PF00561">
    <property type="entry name" value="Abhydrolase_1"/>
    <property type="match status" value="1"/>
</dbReference>